<name>A0A518AQW6_9BACT</name>
<evidence type="ECO:0000313" key="3">
    <source>
        <dbReference type="Proteomes" id="UP000315750"/>
    </source>
</evidence>
<feature type="signal peptide" evidence="1">
    <location>
        <begin position="1"/>
        <end position="17"/>
    </location>
</feature>
<dbReference type="InterPro" id="IPR016024">
    <property type="entry name" value="ARM-type_fold"/>
</dbReference>
<dbReference type="AlphaFoldDB" id="A0A518AQW6"/>
<dbReference type="Proteomes" id="UP000315750">
    <property type="component" value="Chromosome"/>
</dbReference>
<keyword evidence="3" id="KW-1185">Reference proteome</keyword>
<dbReference type="RefSeq" id="WP_145248033.1">
    <property type="nucleotide sequence ID" value="NZ_CP036278.1"/>
</dbReference>
<sequence precursor="true">MRILLLLLLVVSPAALADIVELKSGGQIEGKVEQLEDGSYRVTTESGTVITLDRAQVMKVDSPSAEQQSYASRAFAAPDTVEAQLALARWCRESQLNTEAARHAERVVELDPTNAEARQLLNFRNVDGKWMTREQLMAERGMVWHDGRYRTRQEIAVLEQEEQLKQLNVYWRSELRKWRRWLDDRNADNVQQAVANFSNLSDPMAGPHLVDLLSDERDPKVRRLLAKTAGQIDHQATVNALVQLSLNDPDEEIRLQSLDALIRSGRPGLTEAYVKALRSNENAVVNRAGVALASLDDKSAIGPLIDALVTKHKKVVGNASGGDTYSVSPSTGGFSFGGSGPKEVSGLLRNPDVLSALVKLSNEHFGYDQSTWKKWHATQARMVQVDLRRDR</sequence>
<feature type="chain" id="PRO_5022096376" description="HEAT repeat protein" evidence="1">
    <location>
        <begin position="18"/>
        <end position="391"/>
    </location>
</feature>
<gene>
    <name evidence="2" type="ORF">Pan181_33190</name>
</gene>
<dbReference type="Gene3D" id="1.25.10.10">
    <property type="entry name" value="Leucine-rich Repeat Variant"/>
    <property type="match status" value="1"/>
</dbReference>
<evidence type="ECO:0000313" key="2">
    <source>
        <dbReference type="EMBL" id="QDU57105.1"/>
    </source>
</evidence>
<proteinExistence type="predicted"/>
<dbReference type="SUPFAM" id="SSF48371">
    <property type="entry name" value="ARM repeat"/>
    <property type="match status" value="1"/>
</dbReference>
<evidence type="ECO:0008006" key="4">
    <source>
        <dbReference type="Google" id="ProtNLM"/>
    </source>
</evidence>
<accession>A0A518AQW6</accession>
<dbReference type="OrthoDB" id="212249at2"/>
<dbReference type="KEGG" id="amuc:Pan181_33190"/>
<reference evidence="2 3" key="1">
    <citation type="submission" date="2019-02" db="EMBL/GenBank/DDBJ databases">
        <title>Deep-cultivation of Planctomycetes and their phenomic and genomic characterization uncovers novel biology.</title>
        <authorList>
            <person name="Wiegand S."/>
            <person name="Jogler M."/>
            <person name="Boedeker C."/>
            <person name="Pinto D."/>
            <person name="Vollmers J."/>
            <person name="Rivas-Marin E."/>
            <person name="Kohn T."/>
            <person name="Peeters S.H."/>
            <person name="Heuer A."/>
            <person name="Rast P."/>
            <person name="Oberbeckmann S."/>
            <person name="Bunk B."/>
            <person name="Jeske O."/>
            <person name="Meyerdierks A."/>
            <person name="Storesund J.E."/>
            <person name="Kallscheuer N."/>
            <person name="Luecker S."/>
            <person name="Lage O.M."/>
            <person name="Pohl T."/>
            <person name="Merkel B.J."/>
            <person name="Hornburger P."/>
            <person name="Mueller R.-W."/>
            <person name="Bruemmer F."/>
            <person name="Labrenz M."/>
            <person name="Spormann A.M."/>
            <person name="Op den Camp H."/>
            <person name="Overmann J."/>
            <person name="Amann R."/>
            <person name="Jetten M.S.M."/>
            <person name="Mascher T."/>
            <person name="Medema M.H."/>
            <person name="Devos D.P."/>
            <person name="Kaster A.-K."/>
            <person name="Ovreas L."/>
            <person name="Rohde M."/>
            <person name="Galperin M.Y."/>
            <person name="Jogler C."/>
        </authorList>
    </citation>
    <scope>NUCLEOTIDE SEQUENCE [LARGE SCALE GENOMIC DNA]</scope>
    <source>
        <strain evidence="2 3">Pan181</strain>
    </source>
</reference>
<evidence type="ECO:0000256" key="1">
    <source>
        <dbReference type="SAM" id="SignalP"/>
    </source>
</evidence>
<dbReference type="Pfam" id="PF13646">
    <property type="entry name" value="HEAT_2"/>
    <property type="match status" value="1"/>
</dbReference>
<organism evidence="2 3">
    <name type="scientific">Aeoliella mucimassa</name>
    <dbReference type="NCBI Taxonomy" id="2527972"/>
    <lineage>
        <taxon>Bacteria</taxon>
        <taxon>Pseudomonadati</taxon>
        <taxon>Planctomycetota</taxon>
        <taxon>Planctomycetia</taxon>
        <taxon>Pirellulales</taxon>
        <taxon>Lacipirellulaceae</taxon>
        <taxon>Aeoliella</taxon>
    </lineage>
</organism>
<protein>
    <recommendedName>
        <fullName evidence="4">HEAT repeat protein</fullName>
    </recommendedName>
</protein>
<dbReference type="EMBL" id="CP036278">
    <property type="protein sequence ID" value="QDU57105.1"/>
    <property type="molecule type" value="Genomic_DNA"/>
</dbReference>
<keyword evidence="1" id="KW-0732">Signal</keyword>
<dbReference type="InterPro" id="IPR011989">
    <property type="entry name" value="ARM-like"/>
</dbReference>